<feature type="domain" description="TIR" evidence="9">
    <location>
        <begin position="488"/>
        <end position="625"/>
    </location>
</feature>
<accession>A0AAN8K075</accession>
<organism evidence="10 11">
    <name type="scientific">Patella caerulea</name>
    <name type="common">Rayed Mediterranean limpet</name>
    <dbReference type="NCBI Taxonomy" id="87958"/>
    <lineage>
        <taxon>Eukaryota</taxon>
        <taxon>Metazoa</taxon>
        <taxon>Spiralia</taxon>
        <taxon>Lophotrochozoa</taxon>
        <taxon>Mollusca</taxon>
        <taxon>Gastropoda</taxon>
        <taxon>Patellogastropoda</taxon>
        <taxon>Patelloidea</taxon>
        <taxon>Patellidae</taxon>
        <taxon>Patella</taxon>
    </lineage>
</organism>
<dbReference type="InterPro" id="IPR000157">
    <property type="entry name" value="TIR_dom"/>
</dbReference>
<evidence type="ECO:0000256" key="4">
    <source>
        <dbReference type="ARBA" id="ARBA00022729"/>
    </source>
</evidence>
<dbReference type="AlphaFoldDB" id="A0AAN8K075"/>
<keyword evidence="11" id="KW-1185">Reference proteome</keyword>
<dbReference type="Pfam" id="PF13676">
    <property type="entry name" value="TIR_2"/>
    <property type="match status" value="1"/>
</dbReference>
<keyword evidence="3 7" id="KW-0812">Transmembrane</keyword>
<evidence type="ECO:0000259" key="9">
    <source>
        <dbReference type="PROSITE" id="PS50104"/>
    </source>
</evidence>
<dbReference type="InterPro" id="IPR001611">
    <property type="entry name" value="Leu-rich_rpt"/>
</dbReference>
<gene>
    <name evidence="10" type="ORF">SNE40_007625</name>
</gene>
<evidence type="ECO:0000256" key="8">
    <source>
        <dbReference type="SAM" id="SignalP"/>
    </source>
</evidence>
<dbReference type="SUPFAM" id="SSF52058">
    <property type="entry name" value="L domain-like"/>
    <property type="match status" value="1"/>
</dbReference>
<name>A0AAN8K075_PATCE</name>
<evidence type="ECO:0000313" key="10">
    <source>
        <dbReference type="EMBL" id="KAK6185375.1"/>
    </source>
</evidence>
<dbReference type="PANTHER" id="PTHR24365:SF541">
    <property type="entry name" value="PROTEIN TOLL-RELATED"/>
    <property type="match status" value="1"/>
</dbReference>
<dbReference type="SUPFAM" id="SSF52200">
    <property type="entry name" value="Toll/Interleukin receptor TIR domain"/>
    <property type="match status" value="1"/>
</dbReference>
<evidence type="ECO:0000256" key="3">
    <source>
        <dbReference type="ARBA" id="ARBA00022692"/>
    </source>
</evidence>
<feature type="signal peptide" evidence="8">
    <location>
        <begin position="1"/>
        <end position="22"/>
    </location>
</feature>
<comment type="caution">
    <text evidence="10">The sequence shown here is derived from an EMBL/GenBank/DDBJ whole genome shotgun (WGS) entry which is preliminary data.</text>
</comment>
<evidence type="ECO:0000256" key="7">
    <source>
        <dbReference type="SAM" id="Phobius"/>
    </source>
</evidence>
<evidence type="ECO:0000256" key="1">
    <source>
        <dbReference type="ARBA" id="ARBA00004167"/>
    </source>
</evidence>
<dbReference type="InterPro" id="IPR032675">
    <property type="entry name" value="LRR_dom_sf"/>
</dbReference>
<dbReference type="EMBL" id="JAZGQO010000006">
    <property type="protein sequence ID" value="KAK6185375.1"/>
    <property type="molecule type" value="Genomic_DNA"/>
</dbReference>
<comment type="subcellular location">
    <subcellularLocation>
        <location evidence="1">Membrane</location>
        <topology evidence="1">Single-pass membrane protein</topology>
    </subcellularLocation>
</comment>
<dbReference type="FunFam" id="3.40.50.10140:FF:000021">
    <property type="entry name" value="Toll receptor 13"/>
    <property type="match status" value="1"/>
</dbReference>
<evidence type="ECO:0000256" key="6">
    <source>
        <dbReference type="ARBA" id="ARBA00023136"/>
    </source>
</evidence>
<sequence>MVLKTASFVFGLILICRYIVVGTPLPLNDTAENPVADINNENIQDGNTSENIDNNIKSDDSFSDTSYTSDIDNLCDVITKEQNYSVICNVDNNGVFEFTTFRNWSKLMPNSSTISLSVICAGGGVIKLPWPFLSLNLEFLSVSGCRVQGFFSEMFDSEIIESTPMKLEHVEIVDTNIEIDVEETMQISVNFSEISAEYECGPINVRTYIWRNVSMSIVGEMPLPDHSYDYDDSLETARQEAVRANNDPKYICHYKSTETYEQSNTNGISPFELSMLVGNSYFPNLKVLNYTDTGHKDIPNELVDWRKEFPKLEKLDLSHNRLSRFHFKDVGYGTTPTGYINLQYNNIQSLSETEIVSLSLLESALIDIRNNPFNCECNEITYFNQFLLQNDGPAAAGLQAGYEYLWDIKCVQPPRLAGRKISELNKSILCDADVSIYVAQIAILSTVVIILLIVIILITRYRKDIRIIFFTRLNIILPCQPKEDDTHKKFDAFISYSSADTEWVLKTLARGLEVEESGFNFKLCLHHRDFEVGSYICDNIITSVENSRRTVLVISKHFLESEWCVMEFRTALRQSLLQKPQHMVIILLEDVTLTDADVDFRRCLQTMTYIKADDILFWDRIRYALAKKSRSLKTTPTS</sequence>
<keyword evidence="5 7" id="KW-1133">Transmembrane helix</keyword>
<dbReference type="GO" id="GO:0038023">
    <property type="term" value="F:signaling receptor activity"/>
    <property type="evidence" value="ECO:0007669"/>
    <property type="project" value="TreeGrafter"/>
</dbReference>
<dbReference type="GO" id="GO:0007165">
    <property type="term" value="P:signal transduction"/>
    <property type="evidence" value="ECO:0007669"/>
    <property type="project" value="InterPro"/>
</dbReference>
<dbReference type="Gene3D" id="3.40.50.10140">
    <property type="entry name" value="Toll/interleukin-1 receptor homology (TIR) domain"/>
    <property type="match status" value="1"/>
</dbReference>
<protein>
    <recommendedName>
        <fullName evidence="9">TIR domain-containing protein</fullName>
    </recommendedName>
</protein>
<dbReference type="PROSITE" id="PS50104">
    <property type="entry name" value="TIR"/>
    <property type="match status" value="1"/>
</dbReference>
<feature type="chain" id="PRO_5042835016" description="TIR domain-containing protein" evidence="8">
    <location>
        <begin position="23"/>
        <end position="638"/>
    </location>
</feature>
<dbReference type="PRINTS" id="PR01537">
    <property type="entry name" value="INTRLKN1R1F"/>
</dbReference>
<comment type="similarity">
    <text evidence="2">Belongs to the Toll-like receptor family.</text>
</comment>
<evidence type="ECO:0000256" key="2">
    <source>
        <dbReference type="ARBA" id="ARBA00009634"/>
    </source>
</evidence>
<dbReference type="Proteomes" id="UP001347796">
    <property type="component" value="Unassembled WGS sequence"/>
</dbReference>
<dbReference type="SMART" id="SM00255">
    <property type="entry name" value="TIR"/>
    <property type="match status" value="1"/>
</dbReference>
<dbReference type="PANTHER" id="PTHR24365">
    <property type="entry name" value="TOLL-LIKE RECEPTOR"/>
    <property type="match status" value="1"/>
</dbReference>
<proteinExistence type="inferred from homology"/>
<dbReference type="Pfam" id="PF00560">
    <property type="entry name" value="LRR_1"/>
    <property type="match status" value="1"/>
</dbReference>
<evidence type="ECO:0000313" key="11">
    <source>
        <dbReference type="Proteomes" id="UP001347796"/>
    </source>
</evidence>
<feature type="transmembrane region" description="Helical" evidence="7">
    <location>
        <begin position="434"/>
        <end position="458"/>
    </location>
</feature>
<keyword evidence="4 8" id="KW-0732">Signal</keyword>
<dbReference type="InterPro" id="IPR035897">
    <property type="entry name" value="Toll_tir_struct_dom_sf"/>
</dbReference>
<reference evidence="10 11" key="1">
    <citation type="submission" date="2024-01" db="EMBL/GenBank/DDBJ databases">
        <title>The genome of the rayed Mediterranean limpet Patella caerulea (Linnaeus, 1758).</title>
        <authorList>
            <person name="Anh-Thu Weber A."/>
            <person name="Halstead-Nussloch G."/>
        </authorList>
    </citation>
    <scope>NUCLEOTIDE SEQUENCE [LARGE SCALE GENOMIC DNA]</scope>
    <source>
        <strain evidence="10">AATW-2023a</strain>
        <tissue evidence="10">Whole specimen</tissue>
    </source>
</reference>
<dbReference type="Gene3D" id="3.80.10.10">
    <property type="entry name" value="Ribonuclease Inhibitor"/>
    <property type="match status" value="1"/>
</dbReference>
<dbReference type="GO" id="GO:0005886">
    <property type="term" value="C:plasma membrane"/>
    <property type="evidence" value="ECO:0007669"/>
    <property type="project" value="TreeGrafter"/>
</dbReference>
<keyword evidence="6 7" id="KW-0472">Membrane</keyword>
<evidence type="ECO:0000256" key="5">
    <source>
        <dbReference type="ARBA" id="ARBA00022989"/>
    </source>
</evidence>